<gene>
    <name evidence="2" type="ORF">GCM10025862_02330</name>
</gene>
<name>A0ABQ6HJK4_9MICO</name>
<evidence type="ECO:0000256" key="1">
    <source>
        <dbReference type="SAM" id="Phobius"/>
    </source>
</evidence>
<comment type="caution">
    <text evidence="2">The sequence shown here is derived from an EMBL/GenBank/DDBJ whole genome shotgun (WGS) entry which is preliminary data.</text>
</comment>
<organism evidence="2 3">
    <name type="scientific">Arsenicicoccus piscis</name>
    <dbReference type="NCBI Taxonomy" id="673954"/>
    <lineage>
        <taxon>Bacteria</taxon>
        <taxon>Bacillati</taxon>
        <taxon>Actinomycetota</taxon>
        <taxon>Actinomycetes</taxon>
        <taxon>Micrococcales</taxon>
        <taxon>Intrasporangiaceae</taxon>
        <taxon>Arsenicicoccus</taxon>
    </lineage>
</organism>
<feature type="transmembrane region" description="Helical" evidence="1">
    <location>
        <begin position="115"/>
        <end position="132"/>
    </location>
</feature>
<dbReference type="Proteomes" id="UP001157109">
    <property type="component" value="Unassembled WGS sequence"/>
</dbReference>
<sequence>MADTALDQRPEHQRQAARPSWVVRPAAAFVGPLCVVLVLAALVALWTAGAVPALTQPIVLGYLVLGVLLPGIAVHRSLRGVQRTWAADLTLGGVTGLALQLAAWLLYSLAHAQSLLWTWPIVVLAVVAVLPTRRRVLARPPERWSALMTASVTVAIGMQLLHLFRSTVARYPLTDPAAQVYMDLFWHMGLIHEAKREFPLIAPQAIDSGPVLYHWFSDADMAATSLVTGATVPDLVITLWPAYLSVLAIVSIAALAQHVSRRRSSVPVAAALAAVTITIGPMTDWARTHDYLTALSPSQVYSVPILVGVVMVLTSILRGSVARGRGRPWCWSRWPWPAPRPAPPARSRPGSRWRCSRRCSCAASGCSSAGCCSATSPSPTSRASSSPVGPAAQVCSCSRSSRSPAPTARSILATTSLTPPARCSTCW</sequence>
<dbReference type="EMBL" id="BSUJ01000001">
    <property type="protein sequence ID" value="GMA18212.1"/>
    <property type="molecule type" value="Genomic_DNA"/>
</dbReference>
<reference evidence="3" key="1">
    <citation type="journal article" date="2019" name="Int. J. Syst. Evol. Microbiol.">
        <title>The Global Catalogue of Microorganisms (GCM) 10K type strain sequencing project: providing services to taxonomists for standard genome sequencing and annotation.</title>
        <authorList>
            <consortium name="The Broad Institute Genomics Platform"/>
            <consortium name="The Broad Institute Genome Sequencing Center for Infectious Disease"/>
            <person name="Wu L."/>
            <person name="Ma J."/>
        </authorList>
    </citation>
    <scope>NUCLEOTIDE SEQUENCE [LARGE SCALE GENOMIC DNA]</scope>
    <source>
        <strain evidence="3">NBRC 105830</strain>
    </source>
</reference>
<evidence type="ECO:0000313" key="3">
    <source>
        <dbReference type="Proteomes" id="UP001157109"/>
    </source>
</evidence>
<feature type="transmembrane region" description="Helical" evidence="1">
    <location>
        <begin position="54"/>
        <end position="74"/>
    </location>
</feature>
<keyword evidence="1" id="KW-0472">Membrane</keyword>
<accession>A0ABQ6HJK4</accession>
<feature type="transmembrane region" description="Helical" evidence="1">
    <location>
        <begin position="235"/>
        <end position="256"/>
    </location>
</feature>
<feature type="transmembrane region" description="Helical" evidence="1">
    <location>
        <begin position="268"/>
        <end position="286"/>
    </location>
</feature>
<keyword evidence="1" id="KW-1133">Transmembrane helix</keyword>
<protein>
    <submittedName>
        <fullName evidence="2">Uncharacterized protein</fullName>
    </submittedName>
</protein>
<evidence type="ECO:0000313" key="2">
    <source>
        <dbReference type="EMBL" id="GMA18212.1"/>
    </source>
</evidence>
<feature type="transmembrane region" description="Helical" evidence="1">
    <location>
        <begin position="298"/>
        <end position="317"/>
    </location>
</feature>
<feature type="transmembrane region" description="Helical" evidence="1">
    <location>
        <begin position="144"/>
        <end position="164"/>
    </location>
</feature>
<keyword evidence="3" id="KW-1185">Reference proteome</keyword>
<feature type="transmembrane region" description="Helical" evidence="1">
    <location>
        <begin position="21"/>
        <end position="48"/>
    </location>
</feature>
<proteinExistence type="predicted"/>
<keyword evidence="1" id="KW-0812">Transmembrane</keyword>
<feature type="transmembrane region" description="Helical" evidence="1">
    <location>
        <begin position="86"/>
        <end position="109"/>
    </location>
</feature>